<accession>A0A1G9B583</accession>
<organism evidence="2 3">
    <name type="scientific">Paenibacillus typhae</name>
    <dbReference type="NCBI Taxonomy" id="1174501"/>
    <lineage>
        <taxon>Bacteria</taxon>
        <taxon>Bacillati</taxon>
        <taxon>Bacillota</taxon>
        <taxon>Bacilli</taxon>
        <taxon>Bacillales</taxon>
        <taxon>Paenibacillaceae</taxon>
        <taxon>Paenibacillus</taxon>
    </lineage>
</organism>
<keyword evidence="3" id="KW-1185">Reference proteome</keyword>
<sequence>MSRYSVVSLDMFQTLVNIEGRREHVWRPILNHDYSEERALELGRLLLRSYYETAAEVREKGSFWTSKEIYSSGFRQVFREHGVDFDDRQAVDILFAQHRLSALYEDTERFMEKVCREFQVCIVSDTDTLMLPEFYRNYPVTLFTSEKYKSYKNDSRNLMFHEVITHYGAAPEQIIHIGDTPSDVLGAARAGITSCWINRSGACWEHTVKPDYTVASLDECYGLL</sequence>
<dbReference type="InterPro" id="IPR023214">
    <property type="entry name" value="HAD_sf"/>
</dbReference>
<protein>
    <submittedName>
        <fullName evidence="2">Putative hydrolase of the HAD superfamily</fullName>
    </submittedName>
</protein>
<dbReference type="SFLD" id="SFLDG01129">
    <property type="entry name" value="C1.5:_HAD__Beta-PGM__Phosphata"/>
    <property type="match status" value="1"/>
</dbReference>
<dbReference type="STRING" id="1174501.SAMN05216192_13925"/>
<dbReference type="EMBL" id="FNDX01000039">
    <property type="protein sequence ID" value="SDK34737.1"/>
    <property type="molecule type" value="Genomic_DNA"/>
</dbReference>
<dbReference type="SUPFAM" id="SSF56784">
    <property type="entry name" value="HAD-like"/>
    <property type="match status" value="1"/>
</dbReference>
<dbReference type="PANTHER" id="PTHR43316">
    <property type="entry name" value="HYDROLASE, HALOACID DELAHOGENASE-RELATED"/>
    <property type="match status" value="1"/>
</dbReference>
<dbReference type="PANTHER" id="PTHR43316:SF3">
    <property type="entry name" value="HALOACID DEHALOGENASE, TYPE II (AFU_ORTHOLOGUE AFUA_2G07750)-RELATED"/>
    <property type="match status" value="1"/>
</dbReference>
<dbReference type="AlphaFoldDB" id="A0A1G9B583"/>
<dbReference type="Proteomes" id="UP000199050">
    <property type="component" value="Unassembled WGS sequence"/>
</dbReference>
<dbReference type="InterPro" id="IPR036412">
    <property type="entry name" value="HAD-like_sf"/>
</dbReference>
<dbReference type="GO" id="GO:0016787">
    <property type="term" value="F:hydrolase activity"/>
    <property type="evidence" value="ECO:0007669"/>
    <property type="project" value="UniProtKB-KW"/>
</dbReference>
<dbReference type="Gene3D" id="1.20.120.1600">
    <property type="match status" value="1"/>
</dbReference>
<keyword evidence="1 2" id="KW-0378">Hydrolase</keyword>
<dbReference type="Pfam" id="PF00702">
    <property type="entry name" value="Hydrolase"/>
    <property type="match status" value="1"/>
</dbReference>
<dbReference type="RefSeq" id="WP_090718058.1">
    <property type="nucleotide sequence ID" value="NZ_CBCSKY010000040.1"/>
</dbReference>
<dbReference type="Gene3D" id="3.40.50.1000">
    <property type="entry name" value="HAD superfamily/HAD-like"/>
    <property type="match status" value="1"/>
</dbReference>
<name>A0A1G9B583_9BACL</name>
<dbReference type="SFLD" id="SFLDS00003">
    <property type="entry name" value="Haloacid_Dehalogenase"/>
    <property type="match status" value="1"/>
</dbReference>
<evidence type="ECO:0000256" key="1">
    <source>
        <dbReference type="ARBA" id="ARBA00022801"/>
    </source>
</evidence>
<proteinExistence type="predicted"/>
<gene>
    <name evidence="2" type="ORF">SAMN05216192_13925</name>
</gene>
<dbReference type="OrthoDB" id="264363at2"/>
<evidence type="ECO:0000313" key="3">
    <source>
        <dbReference type="Proteomes" id="UP000199050"/>
    </source>
</evidence>
<reference evidence="3" key="1">
    <citation type="submission" date="2016-10" db="EMBL/GenBank/DDBJ databases">
        <authorList>
            <person name="Varghese N."/>
            <person name="Submissions S."/>
        </authorList>
    </citation>
    <scope>NUCLEOTIDE SEQUENCE [LARGE SCALE GENOMIC DNA]</scope>
    <source>
        <strain evidence="3">CGMCC 1.11012</strain>
    </source>
</reference>
<dbReference type="InterPro" id="IPR051540">
    <property type="entry name" value="S-2-haloacid_dehalogenase"/>
</dbReference>
<evidence type="ECO:0000313" key="2">
    <source>
        <dbReference type="EMBL" id="SDK34737.1"/>
    </source>
</evidence>